<keyword evidence="2" id="KW-1185">Reference proteome</keyword>
<name>A0AAU9TZU3_EUPED</name>
<evidence type="ECO:0000313" key="2">
    <source>
        <dbReference type="Proteomes" id="UP001153954"/>
    </source>
</evidence>
<accession>A0AAU9TZU3</accession>
<proteinExistence type="predicted"/>
<organism evidence="1 2">
    <name type="scientific">Euphydryas editha</name>
    <name type="common">Edith's checkerspot</name>
    <dbReference type="NCBI Taxonomy" id="104508"/>
    <lineage>
        <taxon>Eukaryota</taxon>
        <taxon>Metazoa</taxon>
        <taxon>Ecdysozoa</taxon>
        <taxon>Arthropoda</taxon>
        <taxon>Hexapoda</taxon>
        <taxon>Insecta</taxon>
        <taxon>Pterygota</taxon>
        <taxon>Neoptera</taxon>
        <taxon>Endopterygota</taxon>
        <taxon>Lepidoptera</taxon>
        <taxon>Glossata</taxon>
        <taxon>Ditrysia</taxon>
        <taxon>Papilionoidea</taxon>
        <taxon>Nymphalidae</taxon>
        <taxon>Nymphalinae</taxon>
        <taxon>Euphydryas</taxon>
    </lineage>
</organism>
<dbReference type="AlphaFoldDB" id="A0AAU9TZU3"/>
<dbReference type="EMBL" id="CAKOGL010000011">
    <property type="protein sequence ID" value="CAH2091902.1"/>
    <property type="molecule type" value="Genomic_DNA"/>
</dbReference>
<gene>
    <name evidence="1" type="ORF">EEDITHA_LOCUS7718</name>
</gene>
<comment type="caution">
    <text evidence="1">The sequence shown here is derived from an EMBL/GenBank/DDBJ whole genome shotgun (WGS) entry which is preliminary data.</text>
</comment>
<reference evidence="1" key="1">
    <citation type="submission" date="2022-03" db="EMBL/GenBank/DDBJ databases">
        <authorList>
            <person name="Tunstrom K."/>
        </authorList>
    </citation>
    <scope>NUCLEOTIDE SEQUENCE</scope>
</reference>
<dbReference type="Proteomes" id="UP001153954">
    <property type="component" value="Unassembled WGS sequence"/>
</dbReference>
<protein>
    <submittedName>
        <fullName evidence="1">Uncharacterized protein</fullName>
    </submittedName>
</protein>
<evidence type="ECO:0000313" key="1">
    <source>
        <dbReference type="EMBL" id="CAH2091902.1"/>
    </source>
</evidence>
<sequence length="101" mass="11408">MGALVNGGHNGKRLYNKQLQNNIIEANIGFSDYNFPVKLAYTMAINKVRGQTFQYCGVNFRESCFSHGQLHVACSGVGSPRRWFIYISNNKTTNVVYKQVL</sequence>